<dbReference type="PANTHER" id="PTHR18841:SF2">
    <property type="entry name" value="VITELLINE MEMBRANE OUTER LAYER PROTEIN 1 HOMOLOG"/>
    <property type="match status" value="1"/>
</dbReference>
<reference evidence="1" key="1">
    <citation type="submission" date="2025-08" db="UniProtKB">
        <authorList>
            <consortium name="Ensembl"/>
        </authorList>
    </citation>
    <scope>IDENTIFICATION</scope>
</reference>
<dbReference type="Gene3D" id="2.100.10.20">
    <property type="entry name" value="Vitelline membrane outer layer protein I (VOMI)"/>
    <property type="match status" value="1"/>
</dbReference>
<dbReference type="PANTHER" id="PTHR18841">
    <property type="entry name" value="VITELLINE MEMBRANE OUTER LAYER PROTEIN I-RELATED"/>
    <property type="match status" value="1"/>
</dbReference>
<protein>
    <submittedName>
        <fullName evidence="1">Uncharacterized protein</fullName>
    </submittedName>
</protein>
<dbReference type="GeneTree" id="ENSGT00390000009313"/>
<dbReference type="Pfam" id="PF03762">
    <property type="entry name" value="VOMI"/>
    <property type="match status" value="1"/>
</dbReference>
<reference evidence="1" key="2">
    <citation type="submission" date="2025-09" db="UniProtKB">
        <authorList>
            <consortium name="Ensembl"/>
        </authorList>
    </citation>
    <scope>IDENTIFICATION</scope>
</reference>
<dbReference type="InterPro" id="IPR005515">
    <property type="entry name" value="VOMI"/>
</dbReference>
<name>A0A8C5QZ29_9ANUR</name>
<dbReference type="GO" id="GO:0005615">
    <property type="term" value="C:extracellular space"/>
    <property type="evidence" value="ECO:0007669"/>
    <property type="project" value="TreeGrafter"/>
</dbReference>
<sequence>MWSSLVFSCARPQEHTPLTDVHDSAGKAYQILMSPTGARDTFTLHTTRKGCLKAGVLQAEETQGKGDDTAVNGIRLHCLPRYKTYPEHTITSSQGPWGSWTSPFWCLSGYLASFTLKVEGSQGRGDDTAVNNIKFSCSDGRHLEGVGLPWGSYGTWSQSCTHGVCGILAKVEGQQGDGDDTALNDIQFYCCFNVNGNN</sequence>
<keyword evidence="2" id="KW-1185">Reference proteome</keyword>
<proteinExistence type="predicted"/>
<evidence type="ECO:0000313" key="2">
    <source>
        <dbReference type="Proteomes" id="UP000694569"/>
    </source>
</evidence>
<accession>A0A8C5QZ29</accession>
<organism evidence="1 2">
    <name type="scientific">Leptobrachium leishanense</name>
    <name type="common">Leishan spiny toad</name>
    <dbReference type="NCBI Taxonomy" id="445787"/>
    <lineage>
        <taxon>Eukaryota</taxon>
        <taxon>Metazoa</taxon>
        <taxon>Chordata</taxon>
        <taxon>Craniata</taxon>
        <taxon>Vertebrata</taxon>
        <taxon>Euteleostomi</taxon>
        <taxon>Amphibia</taxon>
        <taxon>Batrachia</taxon>
        <taxon>Anura</taxon>
        <taxon>Pelobatoidea</taxon>
        <taxon>Megophryidae</taxon>
        <taxon>Leptobrachium</taxon>
    </lineage>
</organism>
<dbReference type="Proteomes" id="UP000694569">
    <property type="component" value="Unplaced"/>
</dbReference>
<dbReference type="AlphaFoldDB" id="A0A8C5QZ29"/>
<dbReference type="OrthoDB" id="6344411at2759"/>
<dbReference type="Ensembl" id="ENSLLET00000046934.1">
    <property type="protein sequence ID" value="ENSLLEP00000045135.1"/>
    <property type="gene ID" value="ENSLLEG00000028635.1"/>
</dbReference>
<dbReference type="InterPro" id="IPR036706">
    <property type="entry name" value="VOMI_sf"/>
</dbReference>
<evidence type="ECO:0000313" key="1">
    <source>
        <dbReference type="Ensembl" id="ENSLLEP00000045135.1"/>
    </source>
</evidence>
<dbReference type="SUPFAM" id="SSF51092">
    <property type="entry name" value="Vitelline membrane outer protein-I (VMO-I)"/>
    <property type="match status" value="1"/>
</dbReference>